<dbReference type="PANTHER" id="PTHR24198:SF165">
    <property type="entry name" value="ANKYRIN REPEAT-CONTAINING PROTEIN-RELATED"/>
    <property type="match status" value="1"/>
</dbReference>
<dbReference type="GO" id="GO:0006508">
    <property type="term" value="P:proteolysis"/>
    <property type="evidence" value="ECO:0007669"/>
    <property type="project" value="InterPro"/>
</dbReference>
<keyword evidence="1" id="KW-0677">Repeat</keyword>
<dbReference type="InterPro" id="IPR003877">
    <property type="entry name" value="SPRY_dom"/>
</dbReference>
<evidence type="ECO:0000259" key="6">
    <source>
        <dbReference type="PROSITE" id="PS50188"/>
    </source>
</evidence>
<dbReference type="Proteomes" id="UP001321760">
    <property type="component" value="Unassembled WGS sequence"/>
</dbReference>
<feature type="region of interest" description="Disordered" evidence="4">
    <location>
        <begin position="792"/>
        <end position="850"/>
    </location>
</feature>
<dbReference type="Gene3D" id="2.60.120.920">
    <property type="match status" value="1"/>
</dbReference>
<dbReference type="Pfam" id="PF24883">
    <property type="entry name" value="NPHP3_N"/>
    <property type="match status" value="1"/>
</dbReference>
<dbReference type="Pfam" id="PF12796">
    <property type="entry name" value="Ank_2"/>
    <property type="match status" value="2"/>
</dbReference>
<dbReference type="InterPro" id="IPR002110">
    <property type="entry name" value="Ankyrin_rpt"/>
</dbReference>
<evidence type="ECO:0000259" key="5">
    <source>
        <dbReference type="PROSITE" id="PS50175"/>
    </source>
</evidence>
<comment type="caution">
    <text evidence="7">The sequence shown here is derived from an EMBL/GenBank/DDBJ whole genome shotgun (WGS) entry which is preliminary data.</text>
</comment>
<feature type="compositionally biased region" description="Acidic residues" evidence="4">
    <location>
        <begin position="801"/>
        <end position="810"/>
    </location>
</feature>
<name>A0AAV9GPU2_9PEZI</name>
<feature type="repeat" description="ANK" evidence="3">
    <location>
        <begin position="1057"/>
        <end position="1091"/>
    </location>
</feature>
<accession>A0AAV9GPU2</accession>
<dbReference type="SUPFAM" id="SSF48403">
    <property type="entry name" value="Ankyrin repeat"/>
    <property type="match status" value="2"/>
</dbReference>
<dbReference type="InterPro" id="IPR036770">
    <property type="entry name" value="Ankyrin_rpt-contain_sf"/>
</dbReference>
<dbReference type="SUPFAM" id="SSF49899">
    <property type="entry name" value="Concanavalin A-like lectins/glucanases"/>
    <property type="match status" value="1"/>
</dbReference>
<evidence type="ECO:0000313" key="8">
    <source>
        <dbReference type="Proteomes" id="UP001321760"/>
    </source>
</evidence>
<feature type="repeat" description="ANK" evidence="3">
    <location>
        <begin position="1159"/>
        <end position="1183"/>
    </location>
</feature>
<dbReference type="CDD" id="cd12885">
    <property type="entry name" value="SPRY_RanBP_like"/>
    <property type="match status" value="1"/>
</dbReference>
<dbReference type="InterPro" id="IPR043136">
    <property type="entry name" value="B30.2/SPRY_sf"/>
</dbReference>
<reference evidence="7" key="2">
    <citation type="submission" date="2023-05" db="EMBL/GenBank/DDBJ databases">
        <authorList>
            <consortium name="Lawrence Berkeley National Laboratory"/>
            <person name="Steindorff A."/>
            <person name="Hensen N."/>
            <person name="Bonometti L."/>
            <person name="Westerberg I."/>
            <person name="Brannstrom I.O."/>
            <person name="Guillou S."/>
            <person name="Cros-Aarteil S."/>
            <person name="Calhoun S."/>
            <person name="Haridas S."/>
            <person name="Kuo A."/>
            <person name="Mondo S."/>
            <person name="Pangilinan J."/>
            <person name="Riley R."/>
            <person name="Labutti K."/>
            <person name="Andreopoulos B."/>
            <person name="Lipzen A."/>
            <person name="Chen C."/>
            <person name="Yanf M."/>
            <person name="Daum C."/>
            <person name="Ng V."/>
            <person name="Clum A."/>
            <person name="Ohm R."/>
            <person name="Martin F."/>
            <person name="Silar P."/>
            <person name="Natvig D."/>
            <person name="Lalanne C."/>
            <person name="Gautier V."/>
            <person name="Ament-Velasquez S.L."/>
            <person name="Kruys A."/>
            <person name="Hutchinson M.I."/>
            <person name="Powell A.J."/>
            <person name="Barry K."/>
            <person name="Miller A.N."/>
            <person name="Grigoriev I.V."/>
            <person name="Debuchy R."/>
            <person name="Gladieux P."/>
            <person name="Thoren M.H."/>
            <person name="Johannesson H."/>
        </authorList>
    </citation>
    <scope>NUCLEOTIDE SEQUENCE</scope>
    <source>
        <strain evidence="7">PSN243</strain>
    </source>
</reference>
<feature type="compositionally biased region" description="Acidic residues" evidence="4">
    <location>
        <begin position="818"/>
        <end position="850"/>
    </location>
</feature>
<proteinExistence type="predicted"/>
<dbReference type="PROSITE" id="PS50175">
    <property type="entry name" value="ASP_PROT_RETROV"/>
    <property type="match status" value="1"/>
</dbReference>
<evidence type="ECO:0000256" key="3">
    <source>
        <dbReference type="PROSITE-ProRule" id="PRU00023"/>
    </source>
</evidence>
<dbReference type="InterPro" id="IPR027417">
    <property type="entry name" value="P-loop_NTPase"/>
</dbReference>
<dbReference type="InterPro" id="IPR013320">
    <property type="entry name" value="ConA-like_dom_sf"/>
</dbReference>
<sequence>MAPVRHESLYKVALRKFKKDAEERYRDDKDREILHDFLRQNASPEEAKVAAENLAADSKKKYSSKNLKVGDVEIPQTWIDSILGNINNFVAAGDKLSEGAPESVALAWWAISKSLGAIQANYELYSLFGTGLSDISEIMVLIRHYDRLYDEQSKPGWKPSALVEKLFQDIVAAYEGVLSFSLAIRRHLSAGTLARIRHGIKDFYGGNKGKFEGKLAVVAELKVKILEESQAAFQDRTLTQLEGVSDVLSDIAGTVNSIKDLQKEQEKWHNQSMAMQTALLKSFEEIKAITKPRTRWDHALQQYQKIQGLLNPIGGTDAALSLAIDARQPGTCQWVFEADEYVAWESSDANSLLAIAGQEGTGKSIMVASIVEHLGSDEGANKSLLYLSCGSSTNAGETTKVAYTADTICNTFLSKILSYAAEDANKPELLEACNEAFANPKARKGAKTTGNLKTNKAEDDLPDFSDAFARVAAQLKKDFVLVLDGIDKASVNEADQVNLFQRLSDLIGATGLTTDAGVRIQILVGCGSSTQFFSNLSPQSCIDLTTRNGSDIELTLNATLARIAGLSSAEQEEARAAVLKKTGFRFDYLTTVAIPFLREPFQRPLSRRLQGLPEGINDTYLRELRRMKPNYVALLRTTLTWSLLETQGRLLHVGEIMDIFHGVYDTPPEGEEELDVKPGFPAVSRLEVEQLRGAGGPFFDVYYDGGDWALVDLPDRLRVSEFCLDRGEPEPQDEVHDDELCARCKGTQAGSETISINSKEGHLQLALTCLRHLNHPVFQQRANLVEKRAIEDSGAARQSADAEDDGEDSDSGSYASDDSFDDEDPGSGYVDDDDEDSYSDDDEDEDDEYDEEKLQWIRYEIQFWPAHLREAEARWPEEEREGNEMWAAVMAELDKLSTTPIVFENWQKTYYEKRTFFALWRGWHKPLHVASYLGLSSWTKHLLDRGEGPMLQSGGFNAVQAAAAGRRSLRVVELLIAAGGDLNAKTQWTTPAQYAWYLGGVDLEAARLFSSLGADPKVTSYTGDWTAVHYLANNGHDPEILKLFLDKGANINAPDVYGQTPLHWILWRSHVPLPLVKAFVDAGADVNAEDQRSKRPLQLASEYGELGVLKIIVEADVSEIDDPDHKGSTALHGAAYKGHAECVQFLLDSGADATIADEYEQTALHLAATGGHLESVKVLLDHNKQSEKKLDVNAVDRHSRTPFFHACMSRNEATAVLLLDTLLEQGLPLLEINKKSTGGRTPLRQAASHGFDVVVARLVSLAASHDDKAGLQINAQDTSKGHTALHRAALGGYEPCVRQLLESGADFSLRDAKSRTPLAVAYEQWSIASTVSGSSYEEIVSLLIATGPDAAREDPELVAISATNGSVKVLKQLFNLNADLSRHDRFGWTPLQLARNAGPPAAAAADFLNRQSAWAGLLPSRWATEYPAARRGTSAAKTVSEDGTTIRFLVAYGDELTLSTDRPLPPGLERYYFEITLGDVGDGHAQDKFPEVAVGFCTVGGGVLDFPGWLPRPTASQAKSWAYHGDDGGIYRSTGTGYADEFLKSYGPGDTIGCGVDLAMGEIWWTRNGEKLDATVKDVDGRLFPVIGLNSNVKIGTNFGVVPFKWIEPEAGEEDAAGSGVADVDVIVDGVQGLEV</sequence>
<evidence type="ECO:0000256" key="2">
    <source>
        <dbReference type="ARBA" id="ARBA00023043"/>
    </source>
</evidence>
<evidence type="ECO:0000256" key="4">
    <source>
        <dbReference type="SAM" id="MobiDB-lite"/>
    </source>
</evidence>
<dbReference type="Pfam" id="PF00622">
    <property type="entry name" value="SPRY"/>
    <property type="match status" value="1"/>
</dbReference>
<dbReference type="Pfam" id="PF13637">
    <property type="entry name" value="Ank_4"/>
    <property type="match status" value="1"/>
</dbReference>
<feature type="repeat" description="ANK" evidence="3">
    <location>
        <begin position="1126"/>
        <end position="1158"/>
    </location>
</feature>
<dbReference type="Gene3D" id="1.25.40.20">
    <property type="entry name" value="Ankyrin repeat-containing domain"/>
    <property type="match status" value="3"/>
</dbReference>
<dbReference type="PANTHER" id="PTHR24198">
    <property type="entry name" value="ANKYRIN REPEAT AND PROTEIN KINASE DOMAIN-CONTAINING PROTEIN"/>
    <property type="match status" value="1"/>
</dbReference>
<dbReference type="GO" id="GO:0004190">
    <property type="term" value="F:aspartic-type endopeptidase activity"/>
    <property type="evidence" value="ECO:0007669"/>
    <property type="project" value="InterPro"/>
</dbReference>
<dbReference type="PROSITE" id="PS50188">
    <property type="entry name" value="B302_SPRY"/>
    <property type="match status" value="1"/>
</dbReference>
<dbReference type="Pfam" id="PF00023">
    <property type="entry name" value="Ank"/>
    <property type="match status" value="1"/>
</dbReference>
<feature type="domain" description="B30.2/SPRY" evidence="6">
    <location>
        <begin position="1406"/>
        <end position="1604"/>
    </location>
</feature>
<reference evidence="7" key="1">
    <citation type="journal article" date="2023" name="Mol. Phylogenet. Evol.">
        <title>Genome-scale phylogeny and comparative genomics of the fungal order Sordariales.</title>
        <authorList>
            <person name="Hensen N."/>
            <person name="Bonometti L."/>
            <person name="Westerberg I."/>
            <person name="Brannstrom I.O."/>
            <person name="Guillou S."/>
            <person name="Cros-Aarteil S."/>
            <person name="Calhoun S."/>
            <person name="Haridas S."/>
            <person name="Kuo A."/>
            <person name="Mondo S."/>
            <person name="Pangilinan J."/>
            <person name="Riley R."/>
            <person name="LaButti K."/>
            <person name="Andreopoulos B."/>
            <person name="Lipzen A."/>
            <person name="Chen C."/>
            <person name="Yan M."/>
            <person name="Daum C."/>
            <person name="Ng V."/>
            <person name="Clum A."/>
            <person name="Steindorff A."/>
            <person name="Ohm R.A."/>
            <person name="Martin F."/>
            <person name="Silar P."/>
            <person name="Natvig D.O."/>
            <person name="Lalanne C."/>
            <person name="Gautier V."/>
            <person name="Ament-Velasquez S.L."/>
            <person name="Kruys A."/>
            <person name="Hutchinson M.I."/>
            <person name="Powell A.J."/>
            <person name="Barry K."/>
            <person name="Miller A.N."/>
            <person name="Grigoriev I.V."/>
            <person name="Debuchy R."/>
            <person name="Gladieux P."/>
            <person name="Hiltunen Thoren M."/>
            <person name="Johannesson H."/>
        </authorList>
    </citation>
    <scope>NUCLEOTIDE SEQUENCE</scope>
    <source>
        <strain evidence="7">PSN243</strain>
    </source>
</reference>
<dbReference type="InterPro" id="IPR044736">
    <property type="entry name" value="Gid1/RanBPM/SPLA_SPRY"/>
</dbReference>
<gene>
    <name evidence="7" type="ORF">QBC34DRAFT_494477</name>
</gene>
<dbReference type="InterPro" id="IPR001870">
    <property type="entry name" value="B30.2/SPRY"/>
</dbReference>
<dbReference type="SMART" id="SM00449">
    <property type="entry name" value="SPRY"/>
    <property type="match status" value="1"/>
</dbReference>
<keyword evidence="8" id="KW-1185">Reference proteome</keyword>
<dbReference type="EMBL" id="MU865936">
    <property type="protein sequence ID" value="KAK4449701.1"/>
    <property type="molecule type" value="Genomic_DNA"/>
</dbReference>
<feature type="domain" description="Peptidase A2" evidence="5">
    <location>
        <begin position="1143"/>
        <end position="1158"/>
    </location>
</feature>
<organism evidence="7 8">
    <name type="scientific">Podospora aff. communis PSN243</name>
    <dbReference type="NCBI Taxonomy" id="3040156"/>
    <lineage>
        <taxon>Eukaryota</taxon>
        <taxon>Fungi</taxon>
        <taxon>Dikarya</taxon>
        <taxon>Ascomycota</taxon>
        <taxon>Pezizomycotina</taxon>
        <taxon>Sordariomycetes</taxon>
        <taxon>Sordariomycetidae</taxon>
        <taxon>Sordariales</taxon>
        <taxon>Podosporaceae</taxon>
        <taxon>Podospora</taxon>
    </lineage>
</organism>
<protein>
    <submittedName>
        <fullName evidence="7">Ankyrin-3</fullName>
    </submittedName>
</protein>
<dbReference type="InterPro" id="IPR056884">
    <property type="entry name" value="NPHP3-like_N"/>
</dbReference>
<feature type="repeat" description="ANK" evidence="3">
    <location>
        <begin position="1023"/>
        <end position="1056"/>
    </location>
</feature>
<feature type="repeat" description="ANK" evidence="3">
    <location>
        <begin position="1280"/>
        <end position="1312"/>
    </location>
</feature>
<evidence type="ECO:0000256" key="1">
    <source>
        <dbReference type="ARBA" id="ARBA00022737"/>
    </source>
</evidence>
<keyword evidence="2 3" id="KW-0040">ANK repeat</keyword>
<dbReference type="PROSITE" id="PS50088">
    <property type="entry name" value="ANK_REPEAT"/>
    <property type="match status" value="5"/>
</dbReference>
<dbReference type="SMART" id="SM00248">
    <property type="entry name" value="ANK"/>
    <property type="match status" value="12"/>
</dbReference>
<evidence type="ECO:0000313" key="7">
    <source>
        <dbReference type="EMBL" id="KAK4449701.1"/>
    </source>
</evidence>
<dbReference type="Gene3D" id="3.40.50.300">
    <property type="entry name" value="P-loop containing nucleotide triphosphate hydrolases"/>
    <property type="match status" value="1"/>
</dbReference>
<dbReference type="PROSITE" id="PS50297">
    <property type="entry name" value="ANK_REP_REGION"/>
    <property type="match status" value="5"/>
</dbReference>
<dbReference type="InterPro" id="IPR001995">
    <property type="entry name" value="Peptidase_A2_cat"/>
</dbReference>